<evidence type="ECO:0000313" key="6">
    <source>
        <dbReference type="EMBL" id="AKU18886.1"/>
    </source>
</evidence>
<organism evidence="6 7">
    <name type="scientific">Luteipulveratus mongoliensis</name>
    <dbReference type="NCBI Taxonomy" id="571913"/>
    <lineage>
        <taxon>Bacteria</taxon>
        <taxon>Bacillati</taxon>
        <taxon>Actinomycetota</taxon>
        <taxon>Actinomycetes</taxon>
        <taxon>Micrococcales</taxon>
        <taxon>Dermacoccaceae</taxon>
        <taxon>Luteipulveratus</taxon>
    </lineage>
</organism>
<dbReference type="EMBL" id="CP011112">
    <property type="protein sequence ID" value="AKU18886.1"/>
    <property type="molecule type" value="Genomic_DNA"/>
</dbReference>
<gene>
    <name evidence="6" type="ORF">VV02_12645</name>
</gene>
<dbReference type="CDD" id="cd13585">
    <property type="entry name" value="PBP2_TMBP_like"/>
    <property type="match status" value="1"/>
</dbReference>
<dbReference type="PATRIC" id="fig|571913.6.peg.2575"/>
<evidence type="ECO:0000313" key="7">
    <source>
        <dbReference type="Proteomes" id="UP000066480"/>
    </source>
</evidence>
<dbReference type="SUPFAM" id="SSF53850">
    <property type="entry name" value="Periplasmic binding protein-like II"/>
    <property type="match status" value="1"/>
</dbReference>
<keyword evidence="1" id="KW-1003">Cell membrane</keyword>
<dbReference type="AlphaFoldDB" id="A0A0K1JQ87"/>
<evidence type="ECO:0000256" key="2">
    <source>
        <dbReference type="ARBA" id="ARBA00022729"/>
    </source>
</evidence>
<evidence type="ECO:0008006" key="8">
    <source>
        <dbReference type="Google" id="ProtNLM"/>
    </source>
</evidence>
<evidence type="ECO:0000256" key="5">
    <source>
        <dbReference type="ARBA" id="ARBA00023288"/>
    </source>
</evidence>
<dbReference type="Proteomes" id="UP000066480">
    <property type="component" value="Chromosome"/>
</dbReference>
<dbReference type="OrthoDB" id="7918484at2"/>
<keyword evidence="5" id="KW-0449">Lipoprotein</keyword>
<protein>
    <recommendedName>
        <fullName evidence="8">Sugar ABC transporter substrate-binding protein</fullName>
    </recommendedName>
</protein>
<dbReference type="Gene3D" id="3.40.190.10">
    <property type="entry name" value="Periplasmic binding protein-like II"/>
    <property type="match status" value="1"/>
</dbReference>
<reference evidence="6 7" key="1">
    <citation type="submission" date="2015-03" db="EMBL/GenBank/DDBJ databases">
        <title>Luteipulveratus halotolerans sp. nov., a novel actinobacterium (Dermacoccaceae) from Sarawak, Malaysia.</title>
        <authorList>
            <person name="Juboi H."/>
            <person name="Basik A."/>
            <person name="Shamsul S.S."/>
            <person name="Arnold P."/>
            <person name="Schmitt E.K."/>
            <person name="Sanglier J.-J."/>
            <person name="Yeo T."/>
        </authorList>
    </citation>
    <scope>NUCLEOTIDE SEQUENCE [LARGE SCALE GENOMIC DNA]</scope>
    <source>
        <strain evidence="6 7">MN07-A0370</strain>
    </source>
</reference>
<dbReference type="PANTHER" id="PTHR43649:SF33">
    <property type="entry name" value="POLYGALACTURONAN_RHAMNOGALACTURONAN-BINDING PROTEIN YTCQ"/>
    <property type="match status" value="1"/>
</dbReference>
<dbReference type="InterPro" id="IPR006059">
    <property type="entry name" value="SBP"/>
</dbReference>
<evidence type="ECO:0000256" key="4">
    <source>
        <dbReference type="ARBA" id="ARBA00023139"/>
    </source>
</evidence>
<dbReference type="PANTHER" id="PTHR43649">
    <property type="entry name" value="ARABINOSE-BINDING PROTEIN-RELATED"/>
    <property type="match status" value="1"/>
</dbReference>
<dbReference type="InterPro" id="IPR050490">
    <property type="entry name" value="Bact_solute-bd_prot1"/>
</dbReference>
<keyword evidence="4" id="KW-0564">Palmitate</keyword>
<evidence type="ECO:0000256" key="3">
    <source>
        <dbReference type="ARBA" id="ARBA00023136"/>
    </source>
</evidence>
<keyword evidence="7" id="KW-1185">Reference proteome</keyword>
<name>A0A0K1JQ87_9MICO</name>
<accession>A0A0K1JQ87</accession>
<dbReference type="STRING" id="571913.VV02_12645"/>
<dbReference type="Pfam" id="PF01547">
    <property type="entry name" value="SBP_bac_1"/>
    <property type="match status" value="1"/>
</dbReference>
<keyword evidence="3" id="KW-0472">Membrane</keyword>
<dbReference type="KEGG" id="lmoi:VV02_12645"/>
<sequence length="418" mass="44353">MGAAALAPALAACGGSDGGGTSASGPLSLVYLGDATQQKAFNELFGAFNKKHPDIKINARGIAAKDWATFANTVSTQIAGGKTPDIVSVATEGQKLFSSKGLLAPLDPFIAKDKKLVDDFYAGIDPHLKDWTKKYGSTDGKTYFIPGGYNPALMYCNTEVFAKAGVTLPTKDWTWEEFMAAGKQIKAKTGAFLLPIGYGFPFVDIMPWLLTNGASTLNADWDEPTFSSPEAIEAATYVKSLLDAGLSPKPGGTFDAAAQFEKGKVATLGGGRWPTLDMRRLKVVEKTRIVNWPTKTGHGAPIGWDGWPIMKASKQKDKAWTFLKWIMSKEASEFYAQIGGTNVPALTSVATSATFLNNAPKGSELLAEAITYGTPIPSPDRGAEMQAVVTAGWQAAITGTKPVKDALEQANTKLAGLV</sequence>
<proteinExistence type="predicted"/>
<keyword evidence="2" id="KW-0732">Signal</keyword>
<evidence type="ECO:0000256" key="1">
    <source>
        <dbReference type="ARBA" id="ARBA00022475"/>
    </source>
</evidence>